<accession>R0L965</accession>
<organism evidence="2 3">
    <name type="scientific">Anas platyrhynchos</name>
    <name type="common">Mallard</name>
    <name type="synonym">Anas boschas</name>
    <dbReference type="NCBI Taxonomy" id="8839"/>
    <lineage>
        <taxon>Eukaryota</taxon>
        <taxon>Metazoa</taxon>
        <taxon>Chordata</taxon>
        <taxon>Craniata</taxon>
        <taxon>Vertebrata</taxon>
        <taxon>Euteleostomi</taxon>
        <taxon>Archelosauria</taxon>
        <taxon>Archosauria</taxon>
        <taxon>Dinosauria</taxon>
        <taxon>Saurischia</taxon>
        <taxon>Theropoda</taxon>
        <taxon>Coelurosauria</taxon>
        <taxon>Aves</taxon>
        <taxon>Neognathae</taxon>
        <taxon>Galloanserae</taxon>
        <taxon>Anseriformes</taxon>
        <taxon>Anatidae</taxon>
        <taxon>Anatinae</taxon>
        <taxon>Anas</taxon>
    </lineage>
</organism>
<feature type="region of interest" description="Disordered" evidence="1">
    <location>
        <begin position="59"/>
        <end position="82"/>
    </location>
</feature>
<reference evidence="3" key="1">
    <citation type="journal article" date="2013" name="Nat. Genet.">
        <title>The duck genome and transcriptome provide insight into an avian influenza virus reservoir species.</title>
        <authorList>
            <person name="Huang Y."/>
            <person name="Li Y."/>
            <person name="Burt D.W."/>
            <person name="Chen H."/>
            <person name="Zhang Y."/>
            <person name="Qian W."/>
            <person name="Kim H."/>
            <person name="Gan S."/>
            <person name="Zhao Y."/>
            <person name="Li J."/>
            <person name="Yi K."/>
            <person name="Feng H."/>
            <person name="Zhu P."/>
            <person name="Li B."/>
            <person name="Liu Q."/>
            <person name="Fairley S."/>
            <person name="Magor K.E."/>
            <person name="Du Z."/>
            <person name="Hu X."/>
            <person name="Goodman L."/>
            <person name="Tafer H."/>
            <person name="Vignal A."/>
            <person name="Lee T."/>
            <person name="Kim K.W."/>
            <person name="Sheng Z."/>
            <person name="An Y."/>
            <person name="Searle S."/>
            <person name="Herrero J."/>
            <person name="Groenen M.A."/>
            <person name="Crooijmans R.P."/>
            <person name="Faraut T."/>
            <person name="Cai Q."/>
            <person name="Webster R.G."/>
            <person name="Aldridge J.R."/>
            <person name="Warren W.C."/>
            <person name="Bartschat S."/>
            <person name="Kehr S."/>
            <person name="Marz M."/>
            <person name="Stadler P.F."/>
            <person name="Smith J."/>
            <person name="Kraus R.H."/>
            <person name="Zhao Y."/>
            <person name="Ren L."/>
            <person name="Fei J."/>
            <person name="Morisson M."/>
            <person name="Kaiser P."/>
            <person name="Griffin D.K."/>
            <person name="Rao M."/>
            <person name="Pitel F."/>
            <person name="Wang J."/>
            <person name="Li N."/>
        </authorList>
    </citation>
    <scope>NUCLEOTIDE SEQUENCE [LARGE SCALE GENOMIC DNA]</scope>
</reference>
<name>R0L965_ANAPL</name>
<evidence type="ECO:0000313" key="2">
    <source>
        <dbReference type="EMBL" id="EOA97979.1"/>
    </source>
</evidence>
<dbReference type="AlphaFoldDB" id="R0L965"/>
<gene>
    <name evidence="2" type="ORF">Anapl_15522</name>
</gene>
<feature type="compositionally biased region" description="Polar residues" evidence="1">
    <location>
        <begin position="64"/>
        <end position="82"/>
    </location>
</feature>
<evidence type="ECO:0000256" key="1">
    <source>
        <dbReference type="SAM" id="MobiDB-lite"/>
    </source>
</evidence>
<keyword evidence="3" id="KW-1185">Reference proteome</keyword>
<evidence type="ECO:0000313" key="3">
    <source>
        <dbReference type="Proteomes" id="UP000296049"/>
    </source>
</evidence>
<proteinExistence type="predicted"/>
<sequence>MWAVQNGMQHTVFAVGVDSSRRYLLTAAACRLCRPLGTAALRISALVQSRTANSGAVPSFMGSGYSSPEPSLSNQNSGYQIL</sequence>
<dbReference type="Proteomes" id="UP000296049">
    <property type="component" value="Unassembled WGS sequence"/>
</dbReference>
<protein>
    <submittedName>
        <fullName evidence="2">Uncharacterized protein</fullName>
    </submittedName>
</protein>
<dbReference type="EMBL" id="KB743572">
    <property type="protein sequence ID" value="EOA97979.1"/>
    <property type="molecule type" value="Genomic_DNA"/>
</dbReference>